<reference evidence="2" key="1">
    <citation type="submission" date="2019-07" db="EMBL/GenBank/DDBJ databases">
        <title>Toxilogical consequences of a new and cryptic species of cyanobacteria (Komarekiella delphini-convector) recovered from the epidermis of a bottlenose dolphin and 1500 ft. in the air.</title>
        <authorList>
            <person name="Brown A.O."/>
            <person name="Dvorak P."/>
            <person name="Villanueva C.D."/>
            <person name="Foss A.J."/>
            <person name="Garvey A.D."/>
            <person name="Gibson Q.A."/>
            <person name="Johansen J.R."/>
            <person name="Casamatta D.A."/>
        </authorList>
    </citation>
    <scope>NUCLEOTIDE SEQUENCE</scope>
    <source>
        <strain evidence="2">SJRDD-AB1</strain>
    </source>
</reference>
<evidence type="ECO:0000313" key="3">
    <source>
        <dbReference type="Proteomes" id="UP001165986"/>
    </source>
</evidence>
<dbReference type="RefSeq" id="WP_191760293.1">
    <property type="nucleotide sequence ID" value="NZ_VJXY01000035.1"/>
</dbReference>
<accession>A0AA40VTD8</accession>
<proteinExistence type="predicted"/>
<evidence type="ECO:0000313" key="2">
    <source>
        <dbReference type="EMBL" id="MBD6619095.1"/>
    </source>
</evidence>
<evidence type="ECO:0000256" key="1">
    <source>
        <dbReference type="SAM" id="SignalP"/>
    </source>
</evidence>
<dbReference type="AlphaFoldDB" id="A0AA40VTD8"/>
<keyword evidence="3" id="KW-1185">Reference proteome</keyword>
<name>A0AA40VTD8_9NOST</name>
<gene>
    <name evidence="2" type="ORF">FNW02_25545</name>
</gene>
<feature type="chain" id="PRO_5041199832" evidence="1">
    <location>
        <begin position="28"/>
        <end position="120"/>
    </location>
</feature>
<dbReference type="Proteomes" id="UP001165986">
    <property type="component" value="Unassembled WGS sequence"/>
</dbReference>
<organism evidence="2 3">
    <name type="scientific">Komarekiella delphini-convector SJRDD-AB1</name>
    <dbReference type="NCBI Taxonomy" id="2593771"/>
    <lineage>
        <taxon>Bacteria</taxon>
        <taxon>Bacillati</taxon>
        <taxon>Cyanobacteriota</taxon>
        <taxon>Cyanophyceae</taxon>
        <taxon>Nostocales</taxon>
        <taxon>Nostocaceae</taxon>
        <taxon>Komarekiella</taxon>
        <taxon>Komarekiella delphini-convector</taxon>
    </lineage>
</organism>
<comment type="caution">
    <text evidence="2">The sequence shown here is derived from an EMBL/GenBank/DDBJ whole genome shotgun (WGS) entry which is preliminary data.</text>
</comment>
<sequence length="120" mass="13212">MKFPIRRLHVILTTVSLLWGLSSPAFAKQIWSGTGRIVSGTGEGGLVELKLEITDKNVQFLSGPSKNEPPFQLNNSTGLNGTVNMNAGTWQFVQTGNELGVSLSQNNPDRIIRYRLFLKP</sequence>
<keyword evidence="1" id="KW-0732">Signal</keyword>
<dbReference type="EMBL" id="VJXY01000035">
    <property type="protein sequence ID" value="MBD6619095.1"/>
    <property type="molecule type" value="Genomic_DNA"/>
</dbReference>
<feature type="signal peptide" evidence="1">
    <location>
        <begin position="1"/>
        <end position="27"/>
    </location>
</feature>
<protein>
    <submittedName>
        <fullName evidence="2">Uncharacterized protein</fullName>
    </submittedName>
</protein>